<dbReference type="PANTHER" id="PTHR30632:SF11">
    <property type="entry name" value="BLR4797 PROTEIN"/>
    <property type="match status" value="1"/>
</dbReference>
<proteinExistence type="predicted"/>
<dbReference type="Pfam" id="PF13531">
    <property type="entry name" value="SBP_bac_11"/>
    <property type="match status" value="1"/>
</dbReference>
<dbReference type="KEGG" id="pstt:CH92_01405"/>
<feature type="region of interest" description="Disordered" evidence="1">
    <location>
        <begin position="48"/>
        <end position="69"/>
    </location>
</feature>
<protein>
    <submittedName>
        <fullName evidence="2">Molybdenum ABC transporter substrate-binding protein</fullName>
    </submittedName>
</protein>
<evidence type="ECO:0000256" key="1">
    <source>
        <dbReference type="SAM" id="MobiDB-lite"/>
    </source>
</evidence>
<dbReference type="AlphaFoldDB" id="W8R2S3"/>
<name>W8R2S3_STUST</name>
<organism evidence="2 3">
    <name type="scientific">Stutzerimonas stutzeri</name>
    <name type="common">Pseudomonas stutzeri</name>
    <dbReference type="NCBI Taxonomy" id="316"/>
    <lineage>
        <taxon>Bacteria</taxon>
        <taxon>Pseudomonadati</taxon>
        <taxon>Pseudomonadota</taxon>
        <taxon>Gammaproteobacteria</taxon>
        <taxon>Pseudomonadales</taxon>
        <taxon>Pseudomonadaceae</taxon>
        <taxon>Stutzerimonas</taxon>
    </lineage>
</organism>
<reference evidence="2 3" key="2">
    <citation type="submission" date="2014-03" db="EMBL/GenBank/DDBJ databases">
        <authorList>
            <person name="Baltrus D."/>
            <person name="Dougherty K."/>
        </authorList>
    </citation>
    <scope>NUCLEOTIDE SEQUENCE</scope>
    <source>
        <strain evidence="2 3">28a24</strain>
    </source>
</reference>
<dbReference type="RefSeq" id="WP_025240011.1">
    <property type="nucleotide sequence ID" value="NZ_CP007441.1"/>
</dbReference>
<evidence type="ECO:0000313" key="2">
    <source>
        <dbReference type="EMBL" id="AHL73823.1"/>
    </source>
</evidence>
<dbReference type="InterPro" id="IPR050682">
    <property type="entry name" value="ModA/WtpA"/>
</dbReference>
<dbReference type="EMBL" id="CP007441">
    <property type="protein sequence ID" value="AHL73823.1"/>
    <property type="molecule type" value="Genomic_DNA"/>
</dbReference>
<evidence type="ECO:0000313" key="3">
    <source>
        <dbReference type="Proteomes" id="UP000019522"/>
    </source>
</evidence>
<dbReference type="SUPFAM" id="SSF53850">
    <property type="entry name" value="Periplasmic binding protein-like II"/>
    <property type="match status" value="1"/>
</dbReference>
<dbReference type="Gene3D" id="3.40.190.10">
    <property type="entry name" value="Periplasmic binding protein-like II"/>
    <property type="match status" value="2"/>
</dbReference>
<dbReference type="PANTHER" id="PTHR30632">
    <property type="entry name" value="MOLYBDATE-BINDING PERIPLASMIC PROTEIN"/>
    <property type="match status" value="1"/>
</dbReference>
<dbReference type="GO" id="GO:0030973">
    <property type="term" value="F:molybdate ion binding"/>
    <property type="evidence" value="ECO:0007669"/>
    <property type="project" value="TreeGrafter"/>
</dbReference>
<dbReference type="Proteomes" id="UP000019522">
    <property type="component" value="Chromosome"/>
</dbReference>
<dbReference type="PATRIC" id="fig|316.77.peg.284"/>
<accession>W8R2S3</accession>
<dbReference type="GO" id="GO:0015689">
    <property type="term" value="P:molybdate ion transport"/>
    <property type="evidence" value="ECO:0007669"/>
    <property type="project" value="TreeGrafter"/>
</dbReference>
<dbReference type="OrthoDB" id="8216219at2"/>
<sequence>MSNFSTSAAFTALLLLTLPGIGRAEEIKVMISGGFNAAHQKLSPDFAKRQGDTVTTTRGPSMGKSEKSIPNRLARGEPADAVIMVGYALDTLIEQGVVLADSRVELADSRIGAVVRKGAPVPQIGNEQQLREALLQAESVAYSDSASGDYIEKELFKRLGIEAQMQGKGHRVRNKPVATAVADGEYQLGFQQVSELIAEPRASFIGKIPESLQSVTRFAGGVVRTAEHPDKAQALLDYLGSEQARQVVTSTGLEAVAQ</sequence>
<reference evidence="3" key="1">
    <citation type="journal article" date="2014" name="Genome Announc.">
        <title>Complete Genome Sequence of the Highly Transformable Pseudomonas stutzeri Strain 28a24.</title>
        <authorList>
            <person name="Smith B.A."/>
            <person name="Dougherty K.M."/>
            <person name="Baltrus D.A."/>
        </authorList>
    </citation>
    <scope>NUCLEOTIDE SEQUENCE [LARGE SCALE GENOMIC DNA]</scope>
    <source>
        <strain evidence="3">28a24</strain>
    </source>
</reference>
<gene>
    <name evidence="2" type="ORF">CH92_01405</name>
</gene>